<evidence type="ECO:0000256" key="2">
    <source>
        <dbReference type="SAM" id="SignalP"/>
    </source>
</evidence>
<name>A0ABQ9K615_9CUCU</name>
<feature type="domain" description="CBM39" evidence="3">
    <location>
        <begin position="26"/>
        <end position="126"/>
    </location>
</feature>
<dbReference type="Gene3D" id="2.60.40.2140">
    <property type="entry name" value="Beta-1,3-glucan-recognition protein, N-terminal domain"/>
    <property type="match status" value="1"/>
</dbReference>
<dbReference type="PROSITE" id="PS51969">
    <property type="entry name" value="CBM39"/>
    <property type="match status" value="1"/>
</dbReference>
<evidence type="ECO:0000313" key="4">
    <source>
        <dbReference type="EMBL" id="KAJ8985467.1"/>
    </source>
</evidence>
<feature type="chain" id="PRO_5045914790" description="CBM39 domain-containing protein" evidence="2">
    <location>
        <begin position="22"/>
        <end position="267"/>
    </location>
</feature>
<feature type="signal peptide" evidence="2">
    <location>
        <begin position="1"/>
        <end position="21"/>
    </location>
</feature>
<organism evidence="4 5">
    <name type="scientific">Molorchus minor</name>
    <dbReference type="NCBI Taxonomy" id="1323400"/>
    <lineage>
        <taxon>Eukaryota</taxon>
        <taxon>Metazoa</taxon>
        <taxon>Ecdysozoa</taxon>
        <taxon>Arthropoda</taxon>
        <taxon>Hexapoda</taxon>
        <taxon>Insecta</taxon>
        <taxon>Pterygota</taxon>
        <taxon>Neoptera</taxon>
        <taxon>Endopterygota</taxon>
        <taxon>Coleoptera</taxon>
        <taxon>Polyphaga</taxon>
        <taxon>Cucujiformia</taxon>
        <taxon>Chrysomeloidea</taxon>
        <taxon>Cerambycidae</taxon>
        <taxon>Lamiinae</taxon>
        <taxon>Monochamini</taxon>
        <taxon>Molorchus</taxon>
    </lineage>
</organism>
<gene>
    <name evidence="4" type="ORF">NQ317_015006</name>
</gene>
<evidence type="ECO:0000259" key="3">
    <source>
        <dbReference type="PROSITE" id="PS51969"/>
    </source>
</evidence>
<evidence type="ECO:0000313" key="5">
    <source>
        <dbReference type="Proteomes" id="UP001162164"/>
    </source>
</evidence>
<comment type="caution">
    <text evidence="4">The sequence shown here is derived from an EMBL/GenBank/DDBJ whole genome shotgun (WGS) entry which is preliminary data.</text>
</comment>
<sequence length="267" mass="30354">MNTTVWFILVFLSCTLNLVATTPPHYSVPDPTIEVFSPKGFRVSIPDDDGISVFAFHGDINRPVENLEAGRFSKDILRKKCGKWIFEDRHTKLVKGDVIHFWLFVIKHRLGYRYDNGEFTVTELTPSNELINGPPLSCHDEEKTDLDGINTDPICEIRKNLTDTVDSLRRQVEEMQEVTEILKDLLGRNNGSSISLMFEGALPPGDDAMYTARLIIAEKLDIPVPVVHASWNEDRSIIFKVASLDEKLIVIRASKEKLKNSKIRILY</sequence>
<accession>A0ABQ9K615</accession>
<dbReference type="InterPro" id="IPR043030">
    <property type="entry name" value="BGBP_N_sf"/>
</dbReference>
<keyword evidence="5" id="KW-1185">Reference proteome</keyword>
<keyword evidence="1" id="KW-0175">Coiled coil</keyword>
<protein>
    <recommendedName>
        <fullName evidence="3">CBM39 domain-containing protein</fullName>
    </recommendedName>
</protein>
<proteinExistence type="predicted"/>
<feature type="coiled-coil region" evidence="1">
    <location>
        <begin position="158"/>
        <end position="185"/>
    </location>
</feature>
<dbReference type="Pfam" id="PF15886">
    <property type="entry name" value="CBM39"/>
    <property type="match status" value="1"/>
</dbReference>
<reference evidence="4" key="1">
    <citation type="journal article" date="2023" name="Insect Mol. Biol.">
        <title>Genome sequencing provides insights into the evolution of gene families encoding plant cell wall-degrading enzymes in longhorned beetles.</title>
        <authorList>
            <person name="Shin N.R."/>
            <person name="Okamura Y."/>
            <person name="Kirsch R."/>
            <person name="Pauchet Y."/>
        </authorList>
    </citation>
    <scope>NUCLEOTIDE SEQUENCE</scope>
    <source>
        <strain evidence="4">MMC_N1</strain>
    </source>
</reference>
<keyword evidence="2" id="KW-0732">Signal</keyword>
<dbReference type="Proteomes" id="UP001162164">
    <property type="component" value="Unassembled WGS sequence"/>
</dbReference>
<dbReference type="InterPro" id="IPR031756">
    <property type="entry name" value="BGBP_N"/>
</dbReference>
<evidence type="ECO:0000256" key="1">
    <source>
        <dbReference type="SAM" id="Coils"/>
    </source>
</evidence>
<dbReference type="EMBL" id="JAPWTJ010000013">
    <property type="protein sequence ID" value="KAJ8985467.1"/>
    <property type="molecule type" value="Genomic_DNA"/>
</dbReference>